<keyword evidence="5 9" id="KW-0641">Proline biosynthesis</keyword>
<dbReference type="InterPro" id="IPR036291">
    <property type="entry name" value="NAD(P)-bd_dom_sf"/>
</dbReference>
<evidence type="ECO:0000313" key="15">
    <source>
        <dbReference type="Proteomes" id="UP000623678"/>
    </source>
</evidence>
<keyword evidence="3 9" id="KW-0963">Cytoplasm</keyword>
<dbReference type="EMBL" id="JACRTD010000001">
    <property type="protein sequence ID" value="MBC8584350.1"/>
    <property type="molecule type" value="Genomic_DNA"/>
</dbReference>
<dbReference type="GO" id="GO:0005737">
    <property type="term" value="C:cytoplasm"/>
    <property type="evidence" value="ECO:0007669"/>
    <property type="project" value="UniProtKB-SubCell"/>
</dbReference>
<proteinExistence type="inferred from homology"/>
<dbReference type="AlphaFoldDB" id="A0A926EQA8"/>
<keyword evidence="7 9" id="KW-0560">Oxidoreductase</keyword>
<dbReference type="PANTHER" id="PTHR11645:SF49">
    <property type="entry name" value="PYRROLINE-5-CARBOXYLATE REDUCTASE 1"/>
    <property type="match status" value="1"/>
</dbReference>
<accession>A0A926EQA8</accession>
<feature type="domain" description="Pyrroline-5-carboxylate reductase dimerisation" evidence="13">
    <location>
        <begin position="162"/>
        <end position="265"/>
    </location>
</feature>
<dbReference type="HAMAP" id="MF_01925">
    <property type="entry name" value="P5C_reductase"/>
    <property type="match status" value="1"/>
</dbReference>
<evidence type="ECO:0000313" key="14">
    <source>
        <dbReference type="EMBL" id="MBC8584350.1"/>
    </source>
</evidence>
<dbReference type="GO" id="GO:0055129">
    <property type="term" value="P:L-proline biosynthetic process"/>
    <property type="evidence" value="ECO:0007669"/>
    <property type="project" value="UniProtKB-UniRule"/>
</dbReference>
<feature type="binding site" evidence="11">
    <location>
        <begin position="8"/>
        <end position="13"/>
    </location>
    <ligand>
        <name>NADP(+)</name>
        <dbReference type="ChEBI" id="CHEBI:58349"/>
    </ligand>
</feature>
<evidence type="ECO:0000256" key="7">
    <source>
        <dbReference type="ARBA" id="ARBA00023002"/>
    </source>
</evidence>
<evidence type="ECO:0000256" key="9">
    <source>
        <dbReference type="HAMAP-Rule" id="MF_01925"/>
    </source>
</evidence>
<feature type="domain" description="Pyrroline-5-carboxylate reductase catalytic N-terminal" evidence="12">
    <location>
        <begin position="4"/>
        <end position="98"/>
    </location>
</feature>
<comment type="pathway">
    <text evidence="9">Amino-acid biosynthesis; L-proline biosynthesis; L-proline from L-glutamate 5-semialdehyde: step 1/1.</text>
</comment>
<keyword evidence="15" id="KW-1185">Reference proteome</keyword>
<comment type="subcellular location">
    <subcellularLocation>
        <location evidence="1 9">Cytoplasm</location>
    </subcellularLocation>
</comment>
<sequence length="267" mass="29036">MEYTIGFIGTGNMAGAIINGIVASHMISPSQIALYDINKEKLESYRSQGFAVCKSIEALVSQCKNVVLSIKPQNFTDVLAQIRPAVNKETVFISIAAGISAQFIKENLGYDVKLVRVMPNTPLLLGCGSSAISKIDPVTEEEFSFVKKIFACAGQVETIDSEKMNEVIPLNGSSPAYIYLFAKVFVDRAVSLGFDADTANRLFCNTLIGSAKMMLESGKTHQELIDMVTSPGGTTFAGLKALEENNFNKALIQCFDDTIKRTYELGQ</sequence>
<evidence type="ECO:0000256" key="10">
    <source>
        <dbReference type="NCBIfam" id="TIGR00112"/>
    </source>
</evidence>
<dbReference type="FunFam" id="1.10.3730.10:FF:000001">
    <property type="entry name" value="Pyrroline-5-carboxylate reductase"/>
    <property type="match status" value="1"/>
</dbReference>
<comment type="caution">
    <text evidence="14">The sequence shown here is derived from an EMBL/GenBank/DDBJ whole genome shotgun (WGS) entry which is preliminary data.</text>
</comment>
<evidence type="ECO:0000256" key="8">
    <source>
        <dbReference type="ARBA" id="ARBA00058118"/>
    </source>
</evidence>
<dbReference type="EC" id="1.5.1.2" evidence="9 10"/>
<dbReference type="GO" id="GO:0004735">
    <property type="term" value="F:pyrroline-5-carboxylate reductase activity"/>
    <property type="evidence" value="ECO:0007669"/>
    <property type="project" value="UniProtKB-UniRule"/>
</dbReference>
<reference evidence="14" key="1">
    <citation type="submission" date="2020-08" db="EMBL/GenBank/DDBJ databases">
        <title>Genome public.</title>
        <authorList>
            <person name="Liu C."/>
            <person name="Sun Q."/>
        </authorList>
    </citation>
    <scope>NUCLEOTIDE SEQUENCE</scope>
    <source>
        <strain evidence="14">NSJ-64</strain>
    </source>
</reference>
<evidence type="ECO:0000256" key="2">
    <source>
        <dbReference type="ARBA" id="ARBA00005525"/>
    </source>
</evidence>
<comment type="catalytic activity">
    <reaction evidence="9">
        <text>L-proline + NADP(+) = (S)-1-pyrroline-5-carboxylate + NADPH + 2 H(+)</text>
        <dbReference type="Rhea" id="RHEA:14109"/>
        <dbReference type="ChEBI" id="CHEBI:15378"/>
        <dbReference type="ChEBI" id="CHEBI:17388"/>
        <dbReference type="ChEBI" id="CHEBI:57783"/>
        <dbReference type="ChEBI" id="CHEBI:58349"/>
        <dbReference type="ChEBI" id="CHEBI:60039"/>
        <dbReference type="EC" id="1.5.1.2"/>
    </reaction>
</comment>
<dbReference type="PANTHER" id="PTHR11645">
    <property type="entry name" value="PYRROLINE-5-CARBOXYLATE REDUCTASE"/>
    <property type="match status" value="1"/>
</dbReference>
<dbReference type="Proteomes" id="UP000623678">
    <property type="component" value="Unassembled WGS sequence"/>
</dbReference>
<dbReference type="PIRSF" id="PIRSF000193">
    <property type="entry name" value="Pyrrol-5-carb_rd"/>
    <property type="match status" value="1"/>
</dbReference>
<protein>
    <recommendedName>
        <fullName evidence="9 10">Pyrroline-5-carboxylate reductase</fullName>
        <shortName evidence="9">P5C reductase</shortName>
        <shortName evidence="9">P5CR</shortName>
        <ecNumber evidence="9 10">1.5.1.2</ecNumber>
    </recommendedName>
    <alternativeName>
        <fullName evidence="9">PCA reductase</fullName>
    </alternativeName>
</protein>
<organism evidence="14 15">
    <name type="scientific">Youxingia wuxianensis</name>
    <dbReference type="NCBI Taxonomy" id="2763678"/>
    <lineage>
        <taxon>Bacteria</taxon>
        <taxon>Bacillati</taxon>
        <taxon>Bacillota</taxon>
        <taxon>Clostridia</taxon>
        <taxon>Eubacteriales</taxon>
        <taxon>Oscillospiraceae</taxon>
        <taxon>Youxingia</taxon>
    </lineage>
</organism>
<gene>
    <name evidence="9 14" type="primary">proC</name>
    <name evidence="14" type="ORF">H8705_01975</name>
</gene>
<evidence type="ECO:0000256" key="1">
    <source>
        <dbReference type="ARBA" id="ARBA00004496"/>
    </source>
</evidence>
<dbReference type="Pfam" id="PF14748">
    <property type="entry name" value="P5CR_dimer"/>
    <property type="match status" value="1"/>
</dbReference>
<dbReference type="InterPro" id="IPR008927">
    <property type="entry name" value="6-PGluconate_DH-like_C_sf"/>
</dbReference>
<keyword evidence="4 9" id="KW-0028">Amino-acid biosynthesis</keyword>
<evidence type="ECO:0000256" key="5">
    <source>
        <dbReference type="ARBA" id="ARBA00022650"/>
    </source>
</evidence>
<dbReference type="Gene3D" id="1.10.3730.10">
    <property type="entry name" value="ProC C-terminal domain-like"/>
    <property type="match status" value="1"/>
</dbReference>
<evidence type="ECO:0000256" key="6">
    <source>
        <dbReference type="ARBA" id="ARBA00022857"/>
    </source>
</evidence>
<comment type="function">
    <text evidence="8 9">Catalyzes the reduction of 1-pyrroline-5-carboxylate (PCA) to L-proline.</text>
</comment>
<evidence type="ECO:0000259" key="13">
    <source>
        <dbReference type="Pfam" id="PF14748"/>
    </source>
</evidence>
<evidence type="ECO:0000256" key="11">
    <source>
        <dbReference type="PIRSR" id="PIRSR000193-1"/>
    </source>
</evidence>
<dbReference type="NCBIfam" id="TIGR00112">
    <property type="entry name" value="proC"/>
    <property type="match status" value="1"/>
</dbReference>
<dbReference type="Pfam" id="PF03807">
    <property type="entry name" value="F420_oxidored"/>
    <property type="match status" value="1"/>
</dbReference>
<dbReference type="InterPro" id="IPR028939">
    <property type="entry name" value="P5C_Rdtase_cat_N"/>
</dbReference>
<dbReference type="SUPFAM" id="SSF48179">
    <property type="entry name" value="6-phosphogluconate dehydrogenase C-terminal domain-like"/>
    <property type="match status" value="1"/>
</dbReference>
<evidence type="ECO:0000256" key="4">
    <source>
        <dbReference type="ARBA" id="ARBA00022605"/>
    </source>
</evidence>
<dbReference type="FunFam" id="3.40.50.720:FF:000190">
    <property type="entry name" value="Pyrroline-5-carboxylate reductase"/>
    <property type="match status" value="1"/>
</dbReference>
<dbReference type="SUPFAM" id="SSF51735">
    <property type="entry name" value="NAD(P)-binding Rossmann-fold domains"/>
    <property type="match status" value="1"/>
</dbReference>
<name>A0A926EQA8_9FIRM</name>
<evidence type="ECO:0000259" key="12">
    <source>
        <dbReference type="Pfam" id="PF03807"/>
    </source>
</evidence>
<dbReference type="InterPro" id="IPR029036">
    <property type="entry name" value="P5CR_dimer"/>
</dbReference>
<comment type="catalytic activity">
    <reaction evidence="9">
        <text>L-proline + NAD(+) = (S)-1-pyrroline-5-carboxylate + NADH + 2 H(+)</text>
        <dbReference type="Rhea" id="RHEA:14105"/>
        <dbReference type="ChEBI" id="CHEBI:15378"/>
        <dbReference type="ChEBI" id="CHEBI:17388"/>
        <dbReference type="ChEBI" id="CHEBI:57540"/>
        <dbReference type="ChEBI" id="CHEBI:57945"/>
        <dbReference type="ChEBI" id="CHEBI:60039"/>
        <dbReference type="EC" id="1.5.1.2"/>
    </reaction>
</comment>
<dbReference type="RefSeq" id="WP_262394173.1">
    <property type="nucleotide sequence ID" value="NZ_JACRTD010000001.1"/>
</dbReference>
<keyword evidence="6 9" id="KW-0521">NADP</keyword>
<dbReference type="InterPro" id="IPR000304">
    <property type="entry name" value="Pyrroline-COOH_reductase"/>
</dbReference>
<dbReference type="Gene3D" id="3.40.50.720">
    <property type="entry name" value="NAD(P)-binding Rossmann-like Domain"/>
    <property type="match status" value="1"/>
</dbReference>
<evidence type="ECO:0000256" key="3">
    <source>
        <dbReference type="ARBA" id="ARBA00022490"/>
    </source>
</evidence>
<comment type="similarity">
    <text evidence="2 9">Belongs to the pyrroline-5-carboxylate reductase family.</text>
</comment>